<gene>
    <name evidence="2" type="ORF">ABQ292_26655</name>
</gene>
<feature type="non-terminal residue" evidence="2">
    <location>
        <position position="1"/>
    </location>
</feature>
<sequence length="95" mass="10469">LTQVRQAGLVELLALIRGVTLLADAGYQGLSAQTAGAVLTPRPARRRNQIPIFPAVAAAHEAERRAHASKRIRVEHGISHLKNWRALSRHLGRRE</sequence>
<keyword evidence="3" id="KW-1185">Reference proteome</keyword>
<organism evidence="2 3">
    <name type="scientific">Geodermatophilus maliterrae</name>
    <dbReference type="NCBI Taxonomy" id="3162531"/>
    <lineage>
        <taxon>Bacteria</taxon>
        <taxon>Bacillati</taxon>
        <taxon>Actinomycetota</taxon>
        <taxon>Actinomycetes</taxon>
        <taxon>Geodermatophilales</taxon>
        <taxon>Geodermatophilaceae</taxon>
        <taxon>Geodermatophilus</taxon>
    </lineage>
</organism>
<protein>
    <submittedName>
        <fullName evidence="2">Transposase</fullName>
    </submittedName>
</protein>
<name>A0ABV3XMV0_9ACTN</name>
<evidence type="ECO:0000259" key="1">
    <source>
        <dbReference type="Pfam" id="PF01609"/>
    </source>
</evidence>
<feature type="domain" description="Transposase IS4-like" evidence="1">
    <location>
        <begin position="9"/>
        <end position="91"/>
    </location>
</feature>
<reference evidence="2 3" key="1">
    <citation type="submission" date="2024-06" db="EMBL/GenBank/DDBJ databases">
        <title>Draft genome sequence of Geodermatophilus badlandi, a novel member of the Geodermatophilaceae isolated from badland sedimentary rocks in the Red desert, Wyoming, USA.</title>
        <authorList>
            <person name="Ben Tekaya S."/>
            <person name="Nouioui I."/>
            <person name="Flores G.M."/>
            <person name="Shaal M.N."/>
            <person name="Bredoire F."/>
            <person name="Basile F."/>
            <person name="Van Diepen L."/>
            <person name="Ward N.L."/>
        </authorList>
    </citation>
    <scope>NUCLEOTIDE SEQUENCE [LARGE SCALE GENOMIC DNA]</scope>
    <source>
        <strain evidence="2 3">WL48A</strain>
    </source>
</reference>
<dbReference type="InterPro" id="IPR002559">
    <property type="entry name" value="Transposase_11"/>
</dbReference>
<evidence type="ECO:0000313" key="3">
    <source>
        <dbReference type="Proteomes" id="UP001560045"/>
    </source>
</evidence>
<comment type="caution">
    <text evidence="2">The sequence shown here is derived from an EMBL/GenBank/DDBJ whole genome shotgun (WGS) entry which is preliminary data.</text>
</comment>
<dbReference type="EMBL" id="JBFNXQ010000237">
    <property type="protein sequence ID" value="MEX5721928.1"/>
    <property type="molecule type" value="Genomic_DNA"/>
</dbReference>
<accession>A0ABV3XMV0</accession>
<dbReference type="RefSeq" id="WP_369210714.1">
    <property type="nucleotide sequence ID" value="NZ_JBFNXQ010000237.1"/>
</dbReference>
<evidence type="ECO:0000313" key="2">
    <source>
        <dbReference type="EMBL" id="MEX5721928.1"/>
    </source>
</evidence>
<dbReference type="Pfam" id="PF01609">
    <property type="entry name" value="DDE_Tnp_1"/>
    <property type="match status" value="1"/>
</dbReference>
<feature type="non-terminal residue" evidence="2">
    <location>
        <position position="95"/>
    </location>
</feature>
<dbReference type="Proteomes" id="UP001560045">
    <property type="component" value="Unassembled WGS sequence"/>
</dbReference>
<proteinExistence type="predicted"/>